<dbReference type="AlphaFoldDB" id="A0A382SYD7"/>
<name>A0A382SYD7_9ZZZZ</name>
<feature type="non-terminal residue" evidence="1">
    <location>
        <position position="81"/>
    </location>
</feature>
<dbReference type="EMBL" id="UINC01132422">
    <property type="protein sequence ID" value="SVD14733.1"/>
    <property type="molecule type" value="Genomic_DNA"/>
</dbReference>
<evidence type="ECO:0000313" key="1">
    <source>
        <dbReference type="EMBL" id="SVD14733.1"/>
    </source>
</evidence>
<sequence>MSVTLTKRQKLVLAHKVEFPQEWADNAGEKAVQQKVMKYEDDYDLEAAKPDYFNRAERDAKEIADQKVIDDLPVNAVKREI</sequence>
<proteinExistence type="predicted"/>
<accession>A0A382SYD7</accession>
<organism evidence="1">
    <name type="scientific">marine metagenome</name>
    <dbReference type="NCBI Taxonomy" id="408172"/>
    <lineage>
        <taxon>unclassified sequences</taxon>
        <taxon>metagenomes</taxon>
        <taxon>ecological metagenomes</taxon>
    </lineage>
</organism>
<reference evidence="1" key="1">
    <citation type="submission" date="2018-05" db="EMBL/GenBank/DDBJ databases">
        <authorList>
            <person name="Lanie J.A."/>
            <person name="Ng W.-L."/>
            <person name="Kazmierczak K.M."/>
            <person name="Andrzejewski T.M."/>
            <person name="Davidsen T.M."/>
            <person name="Wayne K.J."/>
            <person name="Tettelin H."/>
            <person name="Glass J.I."/>
            <person name="Rusch D."/>
            <person name="Podicherti R."/>
            <person name="Tsui H.-C.T."/>
            <person name="Winkler M.E."/>
        </authorList>
    </citation>
    <scope>NUCLEOTIDE SEQUENCE</scope>
</reference>
<protein>
    <submittedName>
        <fullName evidence="1">Uncharacterized protein</fullName>
    </submittedName>
</protein>
<gene>
    <name evidence="1" type="ORF">METZ01_LOCUS367587</name>
</gene>